<evidence type="ECO:0000313" key="2">
    <source>
        <dbReference type="Proteomes" id="UP000216605"/>
    </source>
</evidence>
<gene>
    <name evidence="1" type="ORF">CHU92_09315</name>
</gene>
<dbReference type="PROSITE" id="PS51257">
    <property type="entry name" value="PROKAR_LIPOPROTEIN"/>
    <property type="match status" value="1"/>
</dbReference>
<sequence>MNRFILIGLATAFMLSCNSSTQNKKEMTMEQQTAGMVEITTFKLNQGVTRKDFEISARSMQKDFLEKQNGFIKRTLTVSEDSTWTDVVFWKDQESAEKTMKLSETSELVLPFMEKIDFNSVKMNLTTPVIIEE</sequence>
<dbReference type="InterPro" id="IPR011008">
    <property type="entry name" value="Dimeric_a/b-barrel"/>
</dbReference>
<name>A0A255Z5I8_9FLAO</name>
<dbReference type="AlphaFoldDB" id="A0A255Z5I8"/>
<keyword evidence="2" id="KW-1185">Reference proteome</keyword>
<evidence type="ECO:0000313" key="1">
    <source>
        <dbReference type="EMBL" id="OYQ36716.1"/>
    </source>
</evidence>
<protein>
    <recommendedName>
        <fullName evidence="3">ABM domain-containing protein</fullName>
    </recommendedName>
</protein>
<dbReference type="SUPFAM" id="SSF54909">
    <property type="entry name" value="Dimeric alpha+beta barrel"/>
    <property type="match status" value="1"/>
</dbReference>
<dbReference type="Proteomes" id="UP000216605">
    <property type="component" value="Unassembled WGS sequence"/>
</dbReference>
<dbReference type="OrthoDB" id="1163058at2"/>
<dbReference type="EMBL" id="NOXV01000267">
    <property type="protein sequence ID" value="OYQ36716.1"/>
    <property type="molecule type" value="Genomic_DNA"/>
</dbReference>
<comment type="caution">
    <text evidence="1">The sequence shown here is derived from an EMBL/GenBank/DDBJ whole genome shotgun (WGS) entry which is preliminary data.</text>
</comment>
<reference evidence="1 2" key="1">
    <citation type="submission" date="2017-07" db="EMBL/GenBank/DDBJ databases">
        <title>Flavobacterium cyanobacteriorum sp. nov., isolated from cyanobacterial aggregates in a eutrophic lake.</title>
        <authorList>
            <person name="Cai H."/>
        </authorList>
    </citation>
    <scope>NUCLEOTIDE SEQUENCE [LARGE SCALE GENOMIC DNA]</scope>
    <source>
        <strain evidence="1 2">TH021</strain>
    </source>
</reference>
<organism evidence="1 2">
    <name type="scientific">Flavobacterium cyanobacteriorum</name>
    <dbReference type="NCBI Taxonomy" id="2022802"/>
    <lineage>
        <taxon>Bacteria</taxon>
        <taxon>Pseudomonadati</taxon>
        <taxon>Bacteroidota</taxon>
        <taxon>Flavobacteriia</taxon>
        <taxon>Flavobacteriales</taxon>
        <taxon>Flavobacteriaceae</taxon>
        <taxon>Flavobacterium</taxon>
    </lineage>
</organism>
<proteinExistence type="predicted"/>
<evidence type="ECO:0008006" key="3">
    <source>
        <dbReference type="Google" id="ProtNLM"/>
    </source>
</evidence>
<dbReference type="RefSeq" id="WP_094414888.1">
    <property type="nucleotide sequence ID" value="NZ_NOXV01000267.1"/>
</dbReference>
<accession>A0A255Z5I8</accession>